<dbReference type="InterPro" id="IPR043504">
    <property type="entry name" value="Peptidase_S1_PA_chymotrypsin"/>
</dbReference>
<keyword evidence="1" id="KW-0472">Membrane</keyword>
<sequence>MRPPDFWAWLTVRPGSRGHSAQRHPFRPRLQFFLGSTAVALTAVLISMFVGVFQTQSPMSVGASAGGLAPHQEGSWPCYMAAERRTRALRYKITKDACVMKYTFIVNIVDAIKRVHMCTGVVFGPRTVLAPAYCVDKTVNPAADAFPLVRISSYHLNGTVNKEGEQGVEVLVPTCRRILHSDFTGNPSHGRDIALLILQRAICCHMSPIRSIPIGRCKDDNLATFGWFADDNGLRSSHLEVLLNQWPMDCDACKAQLKELPEGVLCTARGPWGTAHV</sequence>
<name>A0A8S1J5W7_9CHLO</name>
<dbReference type="SUPFAM" id="SSF50494">
    <property type="entry name" value="Trypsin-like serine proteases"/>
    <property type="match status" value="1"/>
</dbReference>
<organism evidence="2 3">
    <name type="scientific">Ostreobium quekettii</name>
    <dbReference type="NCBI Taxonomy" id="121088"/>
    <lineage>
        <taxon>Eukaryota</taxon>
        <taxon>Viridiplantae</taxon>
        <taxon>Chlorophyta</taxon>
        <taxon>core chlorophytes</taxon>
        <taxon>Ulvophyceae</taxon>
        <taxon>TCBD clade</taxon>
        <taxon>Bryopsidales</taxon>
        <taxon>Ostreobineae</taxon>
        <taxon>Ostreobiaceae</taxon>
        <taxon>Ostreobium</taxon>
    </lineage>
</organism>
<feature type="transmembrane region" description="Helical" evidence="1">
    <location>
        <begin position="32"/>
        <end position="53"/>
    </location>
</feature>
<gene>
    <name evidence="2" type="ORF">OSTQU699_LOCUS7935</name>
</gene>
<dbReference type="Proteomes" id="UP000708148">
    <property type="component" value="Unassembled WGS sequence"/>
</dbReference>
<proteinExistence type="predicted"/>
<reference evidence="2" key="1">
    <citation type="submission" date="2020-12" db="EMBL/GenBank/DDBJ databases">
        <authorList>
            <person name="Iha C."/>
        </authorList>
    </citation>
    <scope>NUCLEOTIDE SEQUENCE</scope>
</reference>
<evidence type="ECO:0000313" key="2">
    <source>
        <dbReference type="EMBL" id="CAD7702578.1"/>
    </source>
</evidence>
<accession>A0A8S1J5W7</accession>
<comment type="caution">
    <text evidence="2">The sequence shown here is derived from an EMBL/GenBank/DDBJ whole genome shotgun (WGS) entry which is preliminary data.</text>
</comment>
<keyword evidence="3" id="KW-1185">Reference proteome</keyword>
<protein>
    <submittedName>
        <fullName evidence="2">Uncharacterized protein</fullName>
    </submittedName>
</protein>
<dbReference type="AlphaFoldDB" id="A0A8S1J5W7"/>
<dbReference type="EMBL" id="CAJHUC010001878">
    <property type="protein sequence ID" value="CAD7702578.1"/>
    <property type="molecule type" value="Genomic_DNA"/>
</dbReference>
<evidence type="ECO:0000256" key="1">
    <source>
        <dbReference type="SAM" id="Phobius"/>
    </source>
</evidence>
<dbReference type="InterPro" id="IPR009003">
    <property type="entry name" value="Peptidase_S1_PA"/>
</dbReference>
<dbReference type="Gene3D" id="2.40.10.10">
    <property type="entry name" value="Trypsin-like serine proteases"/>
    <property type="match status" value="1"/>
</dbReference>
<keyword evidence="1" id="KW-1133">Transmembrane helix</keyword>
<evidence type="ECO:0000313" key="3">
    <source>
        <dbReference type="Proteomes" id="UP000708148"/>
    </source>
</evidence>
<keyword evidence="1" id="KW-0812">Transmembrane</keyword>